<evidence type="ECO:0000259" key="4">
    <source>
        <dbReference type="Pfam" id="PF19036"/>
    </source>
</evidence>
<sequence length="644" mass="71193">MATDPGKDFLSQEDKTIDIDEEALNKNVLEPGACSEKMLLTTDSFEEFEQEMDSSFDERQMKESTTSTISEIQEELQDGNNSSDPDDGKLMANEVAEELASRLSETSLTSVEGEGKDQMQKNGVSEEDEKEDALATPVGSLSAAEETECWQNAAWKRRKKHIFILSAAGKPVYSRYGSEDKQVTLFGVMQALVSFVADGHDSIRSIHAGNVKFVFLTKGPVILVAVSRTSESVAQVALQLTYAHSQIVSVLTLSQLARVFEQRRNYDLRRLLSGAERLLDRLLSSLETQPAFLLGAVRCLPLSQTARDAISATIQSACSKIKNLVFAILVADDQLISLIRMKKYFISPADLHLIFNLVSSSESFKTAESWTPICLPKFDPSGYLHGHVSYLSDDCQACLLLLTVDRDVFFTLSEAKQKIVEKLRRCGALEAINEALAKDGFYASAAGAPGVRHFLYKCKSTAQFACPRIESPYILRSNKNQAFRSSNCRSSGCYDTGDEMDSYDNNSSGFLTQTSSSSSFGSNAKLGSSISGSMASGLSGHDNEDTVGGYGSCEEDEEDDGERRLMGLYQHLHHRLHSASRPLKQIFKQADSEAMLGWIKPGYELYVIYEPLITKTNAVIAANKILKWIKEEEQRLFILHAPTF</sequence>
<dbReference type="OrthoDB" id="272411at2759"/>
<feature type="region of interest" description="Disordered" evidence="3">
    <location>
        <begin position="49"/>
        <end position="89"/>
    </location>
</feature>
<dbReference type="InterPro" id="IPR043970">
    <property type="entry name" value="FUZ/MON1/HPS1_longin_3"/>
</dbReference>
<keyword evidence="8" id="KW-1185">Reference proteome</keyword>
<feature type="domain" description="FUZ/MON1/HPS1 first Longin" evidence="4">
    <location>
        <begin position="160"/>
        <end position="282"/>
    </location>
</feature>
<feature type="region of interest" description="Disordered" evidence="3">
    <location>
        <begin position="104"/>
        <end position="141"/>
    </location>
</feature>
<reference evidence="7" key="1">
    <citation type="submission" date="2013-04" db="EMBL/GenBank/DDBJ databases">
        <authorList>
            <person name="Qu J."/>
            <person name="Murali S.C."/>
            <person name="Bandaranaike D."/>
            <person name="Bellair M."/>
            <person name="Blankenburg K."/>
            <person name="Chao H."/>
            <person name="Dinh H."/>
            <person name="Doddapaneni H."/>
            <person name="Downs B."/>
            <person name="Dugan-Rocha S."/>
            <person name="Elkadiri S."/>
            <person name="Gnanaolivu R.D."/>
            <person name="Hernandez B."/>
            <person name="Javaid M."/>
            <person name="Jayaseelan J.C."/>
            <person name="Lee S."/>
            <person name="Li M."/>
            <person name="Ming W."/>
            <person name="Munidasa M."/>
            <person name="Muniz J."/>
            <person name="Nguyen L."/>
            <person name="Ongeri F."/>
            <person name="Osuji N."/>
            <person name="Pu L.-L."/>
            <person name="Puazo M."/>
            <person name="Qu C."/>
            <person name="Quiroz J."/>
            <person name="Raj R."/>
            <person name="Weissenberger G."/>
            <person name="Xin Y."/>
            <person name="Zou X."/>
            <person name="Han Y."/>
            <person name="Richards S."/>
            <person name="Worley K."/>
            <person name="Muzny D."/>
            <person name="Gibbs R."/>
        </authorList>
    </citation>
    <scope>NUCLEOTIDE SEQUENCE</scope>
    <source>
        <strain evidence="7">Sampled in the wild</strain>
    </source>
</reference>
<evidence type="ECO:0000256" key="2">
    <source>
        <dbReference type="RuleBase" id="RU367048"/>
    </source>
</evidence>
<dbReference type="PANTHER" id="PTHR13027:SF7">
    <property type="entry name" value="VACUOLAR FUSION PROTEIN MON1 HOMOLOG"/>
    <property type="match status" value="1"/>
</dbReference>
<comment type="function">
    <text evidence="2">Plays an important role in membrane trafficking through the secretory apparatus.</text>
</comment>
<dbReference type="GO" id="GO:0032510">
    <property type="term" value="P:endosome to lysosome transport via multivesicular body sorting pathway"/>
    <property type="evidence" value="ECO:0007669"/>
    <property type="project" value="TreeGrafter"/>
</dbReference>
<feature type="domain" description="FUZ/MON1/HPS1 second Longin" evidence="5">
    <location>
        <begin position="322"/>
        <end position="421"/>
    </location>
</feature>
<proteinExistence type="inferred from homology"/>
<evidence type="ECO:0000313" key="7">
    <source>
        <dbReference type="EMBL" id="KAG8232572.1"/>
    </source>
</evidence>
<name>A0A8K0KDR5_LADFU</name>
<dbReference type="InterPro" id="IPR004353">
    <property type="entry name" value="Mon1"/>
</dbReference>
<dbReference type="AlphaFoldDB" id="A0A8K0KDR5"/>
<organism evidence="7 8">
    <name type="scientific">Ladona fulva</name>
    <name type="common">Scarce chaser dragonfly</name>
    <name type="synonym">Libellula fulva</name>
    <dbReference type="NCBI Taxonomy" id="123851"/>
    <lineage>
        <taxon>Eukaryota</taxon>
        <taxon>Metazoa</taxon>
        <taxon>Ecdysozoa</taxon>
        <taxon>Arthropoda</taxon>
        <taxon>Hexapoda</taxon>
        <taxon>Insecta</taxon>
        <taxon>Pterygota</taxon>
        <taxon>Palaeoptera</taxon>
        <taxon>Odonata</taxon>
        <taxon>Epiprocta</taxon>
        <taxon>Anisoptera</taxon>
        <taxon>Libelluloidea</taxon>
        <taxon>Libellulidae</taxon>
        <taxon>Ladona</taxon>
    </lineage>
</organism>
<dbReference type="EMBL" id="KZ308632">
    <property type="protein sequence ID" value="KAG8232572.1"/>
    <property type="molecule type" value="Genomic_DNA"/>
</dbReference>
<comment type="caution">
    <text evidence="7">The sequence shown here is derived from an EMBL/GenBank/DDBJ whole genome shotgun (WGS) entry which is preliminary data.</text>
</comment>
<evidence type="ECO:0000256" key="3">
    <source>
        <dbReference type="SAM" id="MobiDB-lite"/>
    </source>
</evidence>
<dbReference type="PRINTS" id="PR01546">
    <property type="entry name" value="YEAST73DUF"/>
</dbReference>
<dbReference type="Pfam" id="PF19036">
    <property type="entry name" value="Fuz_longin_1"/>
    <property type="match status" value="1"/>
</dbReference>
<dbReference type="Proteomes" id="UP000792457">
    <property type="component" value="Unassembled WGS sequence"/>
</dbReference>
<reference evidence="7" key="2">
    <citation type="submission" date="2017-10" db="EMBL/GenBank/DDBJ databases">
        <title>Ladona fulva Genome sequencing and assembly.</title>
        <authorList>
            <person name="Murali S."/>
            <person name="Richards S."/>
            <person name="Bandaranaike D."/>
            <person name="Bellair M."/>
            <person name="Blankenburg K."/>
            <person name="Chao H."/>
            <person name="Dinh H."/>
            <person name="Doddapaneni H."/>
            <person name="Dugan-Rocha S."/>
            <person name="Elkadiri S."/>
            <person name="Gnanaolivu R."/>
            <person name="Hernandez B."/>
            <person name="Skinner E."/>
            <person name="Javaid M."/>
            <person name="Lee S."/>
            <person name="Li M."/>
            <person name="Ming W."/>
            <person name="Munidasa M."/>
            <person name="Muniz J."/>
            <person name="Nguyen L."/>
            <person name="Hughes D."/>
            <person name="Osuji N."/>
            <person name="Pu L.-L."/>
            <person name="Puazo M."/>
            <person name="Qu C."/>
            <person name="Quiroz J."/>
            <person name="Raj R."/>
            <person name="Weissenberger G."/>
            <person name="Xin Y."/>
            <person name="Zou X."/>
            <person name="Han Y."/>
            <person name="Worley K."/>
            <person name="Muzny D."/>
            <person name="Gibbs R."/>
        </authorList>
    </citation>
    <scope>NUCLEOTIDE SEQUENCE</scope>
    <source>
        <strain evidence="7">Sampled in the wild</strain>
    </source>
</reference>
<accession>A0A8K0KDR5</accession>
<feature type="region of interest" description="Disordered" evidence="3">
    <location>
        <begin position="535"/>
        <end position="557"/>
    </location>
</feature>
<evidence type="ECO:0000259" key="5">
    <source>
        <dbReference type="Pfam" id="PF19037"/>
    </source>
</evidence>
<comment type="similarity">
    <text evidence="1 2">Belongs to the MON1/SAND family.</text>
</comment>
<evidence type="ECO:0000259" key="6">
    <source>
        <dbReference type="Pfam" id="PF19038"/>
    </source>
</evidence>
<dbReference type="InterPro" id="IPR043971">
    <property type="entry name" value="FUZ/MON1/HPS1_longin_2"/>
</dbReference>
<evidence type="ECO:0000313" key="8">
    <source>
        <dbReference type="Proteomes" id="UP000792457"/>
    </source>
</evidence>
<feature type="domain" description="FUZ/MON1/HPS1 third Longin" evidence="6">
    <location>
        <begin position="560"/>
        <end position="633"/>
    </location>
</feature>
<dbReference type="GO" id="GO:0006623">
    <property type="term" value="P:protein targeting to vacuole"/>
    <property type="evidence" value="ECO:0007669"/>
    <property type="project" value="UniProtKB-UniRule"/>
</dbReference>
<gene>
    <name evidence="7" type="ORF">J437_LFUL012948</name>
</gene>
<dbReference type="Pfam" id="PF19037">
    <property type="entry name" value="Fuz_longin_2"/>
    <property type="match status" value="1"/>
</dbReference>
<evidence type="ECO:0000256" key="1">
    <source>
        <dbReference type="ARBA" id="ARBA00008968"/>
    </source>
</evidence>
<dbReference type="PANTHER" id="PTHR13027">
    <property type="entry name" value="SAND PROTEIN-RELATED"/>
    <property type="match status" value="1"/>
</dbReference>
<dbReference type="Pfam" id="PF19038">
    <property type="entry name" value="Fuz_longin_3"/>
    <property type="match status" value="1"/>
</dbReference>
<dbReference type="GO" id="GO:0035658">
    <property type="term" value="C:Mon1-Ccz1 complex"/>
    <property type="evidence" value="ECO:0007669"/>
    <property type="project" value="TreeGrafter"/>
</dbReference>
<dbReference type="InterPro" id="IPR043972">
    <property type="entry name" value="FUZ/MON1/HPS1_longin_1"/>
</dbReference>
<protein>
    <recommendedName>
        <fullName evidence="2">Vacuolar fusion protein MON1 homolog</fullName>
    </recommendedName>
</protein>